<dbReference type="PANTHER" id="PTHR23342:SF0">
    <property type="entry name" value="N-ACETYLGLUTAMATE SYNTHASE, MITOCHONDRIAL"/>
    <property type="match status" value="1"/>
</dbReference>
<dbReference type="PRINTS" id="PR00474">
    <property type="entry name" value="GLU5KINASE"/>
</dbReference>
<dbReference type="GO" id="GO:0003991">
    <property type="term" value="F:acetylglutamate kinase activity"/>
    <property type="evidence" value="ECO:0007669"/>
    <property type="project" value="UniProtKB-UniRule"/>
</dbReference>
<evidence type="ECO:0000256" key="7">
    <source>
        <dbReference type="ARBA" id="ARBA00022840"/>
    </source>
</evidence>
<comment type="catalytic activity">
    <reaction evidence="8">
        <text>N-acetyl-L-glutamate + ATP = N-acetyl-L-glutamyl 5-phosphate + ADP</text>
        <dbReference type="Rhea" id="RHEA:14629"/>
        <dbReference type="ChEBI" id="CHEBI:30616"/>
        <dbReference type="ChEBI" id="CHEBI:44337"/>
        <dbReference type="ChEBI" id="CHEBI:57936"/>
        <dbReference type="ChEBI" id="CHEBI:456216"/>
        <dbReference type="EC" id="2.7.2.8"/>
    </reaction>
</comment>
<protein>
    <recommendedName>
        <fullName evidence="8">Acetylglutamate kinase</fullName>
        <ecNumber evidence="8">2.7.2.8</ecNumber>
    </recommendedName>
    <alternativeName>
        <fullName evidence="8">N-acetyl-L-glutamate 5-phosphotransferase</fullName>
    </alternativeName>
    <alternativeName>
        <fullName evidence="8">NAG kinase</fullName>
        <shortName evidence="8">NAGK</shortName>
    </alternativeName>
</protein>
<dbReference type="GO" id="GO:0042450">
    <property type="term" value="P:L-arginine biosynthetic process via ornithine"/>
    <property type="evidence" value="ECO:0007669"/>
    <property type="project" value="UniProtKB-UniRule"/>
</dbReference>
<feature type="binding site" evidence="8">
    <location>
        <position position="86"/>
    </location>
    <ligand>
        <name>substrate</name>
    </ligand>
</feature>
<reference evidence="10" key="1">
    <citation type="journal article" date="2016" name="BMC Biol.">
        <title>Parallel evolution of highly conserved plastid genome architecture in red seaweeds and seed plants.</title>
        <authorList>
            <person name="Lee J."/>
            <person name="Cho C.H."/>
            <person name="Park S.I."/>
            <person name="Choi J.W."/>
            <person name="Song H.S."/>
            <person name="West J.A."/>
            <person name="Bhattacharya D."/>
            <person name="Yoon H.S."/>
        </authorList>
    </citation>
    <scope>NUCLEOTIDE SEQUENCE</scope>
</reference>
<sequence length="284" mass="30175">MLNNLQRVHALNQSLSFIQSLANSTIVIKYGGAAMISDHLKQAVIDDIVLLSCIGARLVLVHGGGPLINTWLQKMNIQPSFKDGLRVTDYDTMQIVEMVLSAKINKELVSLIGQRKPCAVGLSGKDAGLIKASKLSNSGNDYAGSVKTVNLKLVNDLLNNGYIPVVSSVSSDESGETYNINADTVAGSIAKSLEADQLILLTDTPGIMLDINDSDTSFSLLSVAEADNLKSANIISGGMIPKVNCCIDALKNNVKSAHIIDGKVKHSLLFHLLTSESVGSTLTL</sequence>
<dbReference type="InterPro" id="IPR001048">
    <property type="entry name" value="Asp/Glu/Uridylate_kinase"/>
</dbReference>
<dbReference type="NCBIfam" id="TIGR00761">
    <property type="entry name" value="argB"/>
    <property type="match status" value="1"/>
</dbReference>
<dbReference type="CDD" id="cd04250">
    <property type="entry name" value="AAK_NAGK-C"/>
    <property type="match status" value="1"/>
</dbReference>
<dbReference type="GO" id="GO:0005524">
    <property type="term" value="F:ATP binding"/>
    <property type="evidence" value="ECO:0007669"/>
    <property type="project" value="UniProtKB-UniRule"/>
</dbReference>
<keyword evidence="6 8" id="KW-0418">Kinase</keyword>
<organism evidence="10">
    <name type="scientific">Rhodymenia pseudopalmata</name>
    <name type="common">Red alga</name>
    <dbReference type="NCBI Taxonomy" id="31502"/>
    <lineage>
        <taxon>Eukaryota</taxon>
        <taxon>Rhodophyta</taxon>
        <taxon>Florideophyceae</taxon>
        <taxon>Rhodymeniophycidae</taxon>
        <taxon>Rhodymeniales</taxon>
        <taxon>Rhodymeniaceae</taxon>
        <taxon>Rhodymenia</taxon>
    </lineage>
</organism>
<keyword evidence="10" id="KW-0934">Plastid</keyword>
<dbReference type="SUPFAM" id="SSF53633">
    <property type="entry name" value="Carbamate kinase-like"/>
    <property type="match status" value="1"/>
</dbReference>
<dbReference type="AlphaFoldDB" id="A0A1C9C7T7"/>
<evidence type="ECO:0000256" key="1">
    <source>
        <dbReference type="ARBA" id="ARBA00004828"/>
    </source>
</evidence>
<dbReference type="InterPro" id="IPR036393">
    <property type="entry name" value="AceGlu_kinase-like_sf"/>
</dbReference>
<accession>A0A1C9C7T7</accession>
<evidence type="ECO:0000256" key="6">
    <source>
        <dbReference type="ARBA" id="ARBA00022777"/>
    </source>
</evidence>
<feature type="site" description="Transition state stabilizer" evidence="8">
    <location>
        <position position="29"/>
    </location>
</feature>
<comment type="similarity">
    <text evidence="8">Belongs to the acetylglutamate kinase family. ArgB subfamily.</text>
</comment>
<feature type="domain" description="Aspartate/glutamate/uridylate kinase" evidence="9">
    <location>
        <begin position="25"/>
        <end position="261"/>
    </location>
</feature>
<dbReference type="Pfam" id="PF00696">
    <property type="entry name" value="AA_kinase"/>
    <property type="match status" value="1"/>
</dbReference>
<dbReference type="InterPro" id="IPR001057">
    <property type="entry name" value="Glu/AcGlu_kinase"/>
</dbReference>
<feature type="binding site" evidence="8">
    <location>
        <begin position="64"/>
        <end position="65"/>
    </location>
    <ligand>
        <name>substrate</name>
    </ligand>
</feature>
<comment type="pathway">
    <text evidence="1 8">Amino-acid biosynthesis; L-arginine biosynthesis; N(2)-acetyl-L-ornithine from L-glutamate: step 2/4.</text>
</comment>
<proteinExistence type="inferred from homology"/>
<dbReference type="PANTHER" id="PTHR23342">
    <property type="entry name" value="N-ACETYLGLUTAMATE SYNTHASE"/>
    <property type="match status" value="1"/>
</dbReference>
<evidence type="ECO:0000259" key="9">
    <source>
        <dbReference type="Pfam" id="PF00696"/>
    </source>
</evidence>
<dbReference type="HAMAP" id="MF_00082">
    <property type="entry name" value="ArgB"/>
    <property type="match status" value="1"/>
</dbReference>
<dbReference type="InterPro" id="IPR037528">
    <property type="entry name" value="ArgB"/>
</dbReference>
<dbReference type="EMBL" id="KX284709">
    <property type="protein sequence ID" value="AOM64442.1"/>
    <property type="molecule type" value="Genomic_DNA"/>
</dbReference>
<evidence type="ECO:0000313" key="10">
    <source>
        <dbReference type="EMBL" id="AOM64442.1"/>
    </source>
</evidence>
<keyword evidence="3 8" id="KW-0028">Amino-acid biosynthesis</keyword>
<dbReference type="Gene3D" id="3.40.1160.10">
    <property type="entry name" value="Acetylglutamate kinase-like"/>
    <property type="match status" value="1"/>
</dbReference>
<dbReference type="GO" id="GO:0005737">
    <property type="term" value="C:cytoplasm"/>
    <property type="evidence" value="ECO:0007669"/>
    <property type="project" value="InterPro"/>
</dbReference>
<evidence type="ECO:0000256" key="3">
    <source>
        <dbReference type="ARBA" id="ARBA00022605"/>
    </source>
</evidence>
<geneLocation type="plastid" evidence="10"/>
<keyword evidence="4 8" id="KW-0808">Transferase</keyword>
<evidence type="ECO:0000256" key="5">
    <source>
        <dbReference type="ARBA" id="ARBA00022741"/>
    </source>
</evidence>
<keyword evidence="7 8" id="KW-0067">ATP-binding</keyword>
<keyword evidence="5 8" id="KW-0547">Nucleotide-binding</keyword>
<gene>
    <name evidence="8 10" type="primary">argB</name>
    <name evidence="10" type="ORF">Rhodyp_164</name>
</gene>
<comment type="function">
    <text evidence="8">Catalyzes the ATP-dependent phosphorylation of N-acetyl-L-glutamate.</text>
</comment>
<dbReference type="UniPathway" id="UPA00068">
    <property type="reaction ID" value="UER00107"/>
</dbReference>
<evidence type="ECO:0000256" key="4">
    <source>
        <dbReference type="ARBA" id="ARBA00022679"/>
    </source>
</evidence>
<dbReference type="InterPro" id="IPR004662">
    <property type="entry name" value="AcgluKinase_fam"/>
</dbReference>
<dbReference type="FunFam" id="3.40.1160.10:FF:000004">
    <property type="entry name" value="Acetylglutamate kinase"/>
    <property type="match status" value="1"/>
</dbReference>
<dbReference type="EC" id="2.7.2.8" evidence="8"/>
<dbReference type="InterPro" id="IPR041727">
    <property type="entry name" value="NAGK-C"/>
</dbReference>
<evidence type="ECO:0000256" key="2">
    <source>
        <dbReference type="ARBA" id="ARBA00022571"/>
    </source>
</evidence>
<dbReference type="PIRSF" id="PIRSF000728">
    <property type="entry name" value="NAGK"/>
    <property type="match status" value="1"/>
</dbReference>
<feature type="site" description="Transition state stabilizer" evidence="8">
    <location>
        <position position="242"/>
    </location>
</feature>
<dbReference type="GeneID" id="29069567"/>
<evidence type="ECO:0000256" key="8">
    <source>
        <dbReference type="HAMAP-Rule" id="MF_00082"/>
    </source>
</evidence>
<dbReference type="RefSeq" id="YP_009293760.1">
    <property type="nucleotide sequence ID" value="NC_031144.1"/>
</dbReference>
<keyword evidence="2 8" id="KW-0055">Arginine biosynthesis</keyword>
<name>A0A1C9C7T7_RHOPU</name>
<feature type="binding site" evidence="8">
    <location>
        <position position="179"/>
    </location>
    <ligand>
        <name>substrate</name>
    </ligand>
</feature>